<comment type="cofactor">
    <cofactor evidence="6 7">
        <name>Zn(2+)</name>
        <dbReference type="ChEBI" id="CHEBI:29105"/>
    </cofactor>
    <text evidence="6 7">Binds 1 zinc ion per subunit.</text>
</comment>
<accession>A0A9J6BG35</accession>
<dbReference type="GO" id="GO:0008270">
    <property type="term" value="F:zinc ion binding"/>
    <property type="evidence" value="ECO:0007669"/>
    <property type="project" value="UniProtKB-UniRule"/>
</dbReference>
<keyword evidence="5 6" id="KW-0482">Metalloprotease</keyword>
<dbReference type="AlphaFoldDB" id="A0A9J6BG35"/>
<dbReference type="SUPFAM" id="SSF55486">
    <property type="entry name" value="Metalloproteases ('zincins'), catalytic domain"/>
    <property type="match status" value="1"/>
</dbReference>
<dbReference type="GO" id="GO:0006508">
    <property type="term" value="P:proteolysis"/>
    <property type="evidence" value="ECO:0007669"/>
    <property type="project" value="UniProtKB-KW"/>
</dbReference>
<feature type="binding site" evidence="6">
    <location>
        <position position="244"/>
    </location>
    <ligand>
        <name>Zn(2+)</name>
        <dbReference type="ChEBI" id="CHEBI:29105"/>
        <note>catalytic</note>
    </ligand>
</feature>
<keyword evidence="2 6" id="KW-0479">Metal-binding</keyword>
<evidence type="ECO:0000313" key="9">
    <source>
        <dbReference type="EMBL" id="KAG5668438.1"/>
    </source>
</evidence>
<dbReference type="PROSITE" id="PS51864">
    <property type="entry name" value="ASTACIN"/>
    <property type="match status" value="1"/>
</dbReference>
<dbReference type="PANTHER" id="PTHR10127">
    <property type="entry name" value="DISCOIDIN, CUB, EGF, LAMININ , AND ZINC METALLOPROTEASE DOMAIN CONTAINING"/>
    <property type="match status" value="1"/>
</dbReference>
<evidence type="ECO:0000259" key="8">
    <source>
        <dbReference type="PROSITE" id="PS51864"/>
    </source>
</evidence>
<evidence type="ECO:0000256" key="5">
    <source>
        <dbReference type="ARBA" id="ARBA00023049"/>
    </source>
</evidence>
<dbReference type="EC" id="3.4.24.-" evidence="7"/>
<evidence type="ECO:0000256" key="3">
    <source>
        <dbReference type="ARBA" id="ARBA00022801"/>
    </source>
</evidence>
<evidence type="ECO:0000256" key="7">
    <source>
        <dbReference type="RuleBase" id="RU361183"/>
    </source>
</evidence>
<comment type="caution">
    <text evidence="6">Lacks conserved residue(s) required for the propagation of feature annotation.</text>
</comment>
<dbReference type="InterPro" id="IPR006026">
    <property type="entry name" value="Peptidase_Metallo"/>
</dbReference>
<evidence type="ECO:0000256" key="1">
    <source>
        <dbReference type="ARBA" id="ARBA00022670"/>
    </source>
</evidence>
<feature type="signal peptide" evidence="7">
    <location>
        <begin position="1"/>
        <end position="16"/>
    </location>
</feature>
<dbReference type="CDD" id="cd04280">
    <property type="entry name" value="ZnMc_astacin_like"/>
    <property type="match status" value="1"/>
</dbReference>
<dbReference type="InterPro" id="IPR034035">
    <property type="entry name" value="Astacin-like_dom"/>
</dbReference>
<dbReference type="Pfam" id="PF01400">
    <property type="entry name" value="Astacin"/>
    <property type="match status" value="1"/>
</dbReference>
<dbReference type="Gene3D" id="3.40.390.10">
    <property type="entry name" value="Collagenase (Catalytic Domain)"/>
    <property type="match status" value="1"/>
</dbReference>
<keyword evidence="10" id="KW-1185">Reference proteome</keyword>
<keyword evidence="1 6" id="KW-0645">Protease</keyword>
<dbReference type="InterPro" id="IPR001506">
    <property type="entry name" value="Peptidase_M12A"/>
</dbReference>
<feature type="binding site" evidence="6">
    <location>
        <position position="240"/>
    </location>
    <ligand>
        <name>Zn(2+)</name>
        <dbReference type="ChEBI" id="CHEBI:29105"/>
        <note>catalytic</note>
    </ligand>
</feature>
<keyword evidence="7" id="KW-0732">Signal</keyword>
<evidence type="ECO:0000313" key="10">
    <source>
        <dbReference type="Proteomes" id="UP001107558"/>
    </source>
</evidence>
<dbReference type="Proteomes" id="UP001107558">
    <property type="component" value="Chromosome 4"/>
</dbReference>
<dbReference type="SMART" id="SM00235">
    <property type="entry name" value="ZnMc"/>
    <property type="match status" value="1"/>
</dbReference>
<dbReference type="GO" id="GO:0004222">
    <property type="term" value="F:metalloendopeptidase activity"/>
    <property type="evidence" value="ECO:0007669"/>
    <property type="project" value="UniProtKB-UniRule"/>
</dbReference>
<dbReference type="OrthoDB" id="291007at2759"/>
<comment type="caution">
    <text evidence="9">The sequence shown here is derived from an EMBL/GenBank/DDBJ whole genome shotgun (WGS) entry which is preliminary data.</text>
</comment>
<organism evidence="9 10">
    <name type="scientific">Polypedilum vanderplanki</name>
    <name type="common">Sleeping chironomid midge</name>
    <dbReference type="NCBI Taxonomy" id="319348"/>
    <lineage>
        <taxon>Eukaryota</taxon>
        <taxon>Metazoa</taxon>
        <taxon>Ecdysozoa</taxon>
        <taxon>Arthropoda</taxon>
        <taxon>Hexapoda</taxon>
        <taxon>Insecta</taxon>
        <taxon>Pterygota</taxon>
        <taxon>Neoptera</taxon>
        <taxon>Endopterygota</taxon>
        <taxon>Diptera</taxon>
        <taxon>Nematocera</taxon>
        <taxon>Chironomoidea</taxon>
        <taxon>Chironomidae</taxon>
        <taxon>Chironominae</taxon>
        <taxon>Polypedilum</taxon>
        <taxon>Polypedilum</taxon>
    </lineage>
</organism>
<keyword evidence="4 6" id="KW-0862">Zinc</keyword>
<evidence type="ECO:0000256" key="6">
    <source>
        <dbReference type="PROSITE-ProRule" id="PRU01211"/>
    </source>
</evidence>
<evidence type="ECO:0000256" key="4">
    <source>
        <dbReference type="ARBA" id="ARBA00022833"/>
    </source>
</evidence>
<proteinExistence type="predicted"/>
<reference evidence="9" key="1">
    <citation type="submission" date="2021-03" db="EMBL/GenBank/DDBJ databases">
        <title>Chromosome level genome of the anhydrobiotic midge Polypedilum vanderplanki.</title>
        <authorList>
            <person name="Yoshida Y."/>
            <person name="Kikawada T."/>
            <person name="Gusev O."/>
        </authorList>
    </citation>
    <scope>NUCLEOTIDE SEQUENCE</scope>
    <source>
        <strain evidence="9">NIAS01</strain>
        <tissue evidence="9">Whole body or cell culture</tissue>
    </source>
</reference>
<dbReference type="PANTHER" id="PTHR10127:SF780">
    <property type="entry name" value="METALLOENDOPEPTIDASE"/>
    <property type="match status" value="1"/>
</dbReference>
<feature type="chain" id="PRO_5039963018" description="Metalloendopeptidase" evidence="7">
    <location>
        <begin position="17"/>
        <end position="344"/>
    </location>
</feature>
<name>A0A9J6BG35_POLVA</name>
<dbReference type="PRINTS" id="PR00480">
    <property type="entry name" value="ASTACIN"/>
</dbReference>
<feature type="domain" description="Peptidase M12A" evidence="8">
    <location>
        <begin position="142"/>
        <end position="344"/>
    </location>
</feature>
<evidence type="ECO:0000256" key="2">
    <source>
        <dbReference type="ARBA" id="ARBA00022723"/>
    </source>
</evidence>
<keyword evidence="3 6" id="KW-0378">Hydrolase</keyword>
<dbReference type="InterPro" id="IPR024079">
    <property type="entry name" value="MetalloPept_cat_dom_sf"/>
</dbReference>
<protein>
    <recommendedName>
        <fullName evidence="7">Metalloendopeptidase</fullName>
        <ecNumber evidence="7">3.4.24.-</ecNumber>
    </recommendedName>
</protein>
<gene>
    <name evidence="9" type="ORF">PVAND_016378</name>
</gene>
<dbReference type="EMBL" id="JADBJN010000004">
    <property type="protein sequence ID" value="KAG5668438.1"/>
    <property type="molecule type" value="Genomic_DNA"/>
</dbReference>
<feature type="binding site" evidence="6">
    <location>
        <position position="250"/>
    </location>
    <ligand>
        <name>Zn(2+)</name>
        <dbReference type="ChEBI" id="CHEBI:29105"/>
        <note>catalytic</note>
    </ligand>
</feature>
<sequence>MKTFVVLLAIFTIISTTPIGNNKREAHLNDDEKFDDVVDPDELIRETVDTESYKKALNIEKEKVKLDSRFLDVDDDDDFKEPDVDKLVASGKLLMPNHVVKEKGGRKNSAEYGKFYQGDMMLTKSQKKFVVAKDGISLPSRTGIIDDRFRWNKDNKGKVKIPYTFWSGSKYTNKDKEEIMYAMEYIETHTCIDFVPRSKEADFLLIYSGEGCSSYIGKIGGQQLVSLKKNGCLRTGTIMHELIHSIGYDHMQNHEDRDKHIQVVWDNIRDDTADNFVRVDSDLFSNFDTDYDYYSVMHYDSYAFSKNGKRTLVARDDDFRDIIGQRYALSYGDVRRINNMYDCN</sequence>
<feature type="active site" evidence="6">
    <location>
        <position position="241"/>
    </location>
</feature>